<name>A0A345L170_9CAUD</name>
<accession>A0A345L170</accession>
<proteinExistence type="predicted"/>
<gene>
    <name evidence="1" type="primary">63</name>
    <name evidence="1" type="ORF">SEA_APRICOT_63</name>
</gene>
<dbReference type="GeneID" id="54997784"/>
<protein>
    <submittedName>
        <fullName evidence="1">Uncharacterized protein</fullName>
    </submittedName>
</protein>
<dbReference type="RefSeq" id="YP_009806911.1">
    <property type="nucleotide sequence ID" value="NC_048018.1"/>
</dbReference>
<keyword evidence="2" id="KW-1185">Reference proteome</keyword>
<dbReference type="KEGG" id="vg:54997784"/>
<sequence>MSAADDAREWLKVALSFTEGRRHVVALLAQFDQAQVVAKWLIAETEYKSDAYSVRQEAKTLRQRDEARDDIKRARAALDELVSHGDLTPSGRRVLRSILGGDS</sequence>
<dbReference type="EMBL" id="MH536812">
    <property type="protein sequence ID" value="AXH49022.1"/>
    <property type="molecule type" value="Genomic_DNA"/>
</dbReference>
<organism evidence="1 2">
    <name type="scientific">Gordonia phage Apricot</name>
    <dbReference type="NCBI Taxonomy" id="2250319"/>
    <lineage>
        <taxon>Viruses</taxon>
        <taxon>Duplodnaviria</taxon>
        <taxon>Heunggongvirae</taxon>
        <taxon>Uroviricota</taxon>
        <taxon>Caudoviricetes</taxon>
        <taxon>Apricotvirus</taxon>
        <taxon>Apricotvirus apricot</taxon>
    </lineage>
</organism>
<reference evidence="2" key="1">
    <citation type="submission" date="2018-06" db="EMBL/GenBank/DDBJ databases">
        <authorList>
            <person name="Zhirakovskaya E."/>
        </authorList>
    </citation>
    <scope>NUCLEOTIDE SEQUENCE [LARGE SCALE GENOMIC DNA]</scope>
</reference>
<evidence type="ECO:0000313" key="2">
    <source>
        <dbReference type="Proteomes" id="UP000258434"/>
    </source>
</evidence>
<dbReference type="Proteomes" id="UP000258434">
    <property type="component" value="Segment"/>
</dbReference>
<evidence type="ECO:0000313" key="1">
    <source>
        <dbReference type="EMBL" id="AXH49022.1"/>
    </source>
</evidence>